<gene>
    <name evidence="3" type="ORF">MCOS_LOCUS7153</name>
</gene>
<dbReference type="Gene3D" id="3.10.110.10">
    <property type="entry name" value="Ubiquitin Conjugating Enzyme"/>
    <property type="match status" value="1"/>
</dbReference>
<dbReference type="SMART" id="SM00591">
    <property type="entry name" value="RWD"/>
    <property type="match status" value="1"/>
</dbReference>
<dbReference type="EMBL" id="UXSR01005333">
    <property type="protein sequence ID" value="VDD81150.1"/>
    <property type="molecule type" value="Genomic_DNA"/>
</dbReference>
<proteinExistence type="predicted"/>
<dbReference type="PROSITE" id="PS50908">
    <property type="entry name" value="RWD"/>
    <property type="match status" value="1"/>
</dbReference>
<reference evidence="5" key="2">
    <citation type="submission" date="2019-11" db="UniProtKB">
        <authorList>
            <consortium name="WormBaseParasite"/>
        </authorList>
    </citation>
    <scope>IDENTIFICATION</scope>
</reference>
<dbReference type="WBParaSite" id="MCU_003310-RA">
    <property type="protein sequence ID" value="MCU_003310-RA"/>
    <property type="gene ID" value="MCU_003310"/>
</dbReference>
<dbReference type="InterPro" id="IPR042770">
    <property type="entry name" value="RWDD4"/>
</dbReference>
<dbReference type="CDD" id="cd23817">
    <property type="entry name" value="RWD-RWDD4"/>
    <property type="match status" value="1"/>
</dbReference>
<evidence type="ECO:0000313" key="5">
    <source>
        <dbReference type="WBParaSite" id="MCU_003310-RA"/>
    </source>
</evidence>
<dbReference type="STRING" id="53468.A0A0R3UIB3"/>
<dbReference type="SUPFAM" id="SSF54495">
    <property type="entry name" value="UBC-like"/>
    <property type="match status" value="1"/>
</dbReference>
<sequence length="190" mass="21506">MDLPSPRAEEKTVLESIYTPEEITISDDYKVQFRLGTPGTLESFVVNITWPKGYPFTMPVIDLDVFCNHHVPQEMKDSIIQDLEQLAHANSGEPLTFTLIEHLRDNMETYATQLRESKKRSGHSVSRQAGAGESAAKEDKTDKKEMLTKAQKRRQLNRLDGTGNLPRGWNWVDVIKHLRQTGPAQTDTSA</sequence>
<feature type="compositionally biased region" description="Basic and acidic residues" evidence="1">
    <location>
        <begin position="135"/>
        <end position="147"/>
    </location>
</feature>
<name>A0A0R3UIB3_MESCO</name>
<dbReference type="PANTHER" id="PTHR21275:SF1">
    <property type="entry name" value="RWD DOMAIN-CONTAINING PROTEIN 4"/>
    <property type="match status" value="1"/>
</dbReference>
<accession>A0A0R3UIB3</accession>
<keyword evidence="4" id="KW-1185">Reference proteome</keyword>
<dbReference type="Proteomes" id="UP000267029">
    <property type="component" value="Unassembled WGS sequence"/>
</dbReference>
<feature type="domain" description="RWD" evidence="2">
    <location>
        <begin position="9"/>
        <end position="110"/>
    </location>
</feature>
<feature type="region of interest" description="Disordered" evidence="1">
    <location>
        <begin position="114"/>
        <end position="164"/>
    </location>
</feature>
<dbReference type="InterPro" id="IPR016135">
    <property type="entry name" value="UBQ-conjugating_enzyme/RWD"/>
</dbReference>
<reference evidence="3 4" key="1">
    <citation type="submission" date="2018-10" db="EMBL/GenBank/DDBJ databases">
        <authorList>
            <consortium name="Pathogen Informatics"/>
        </authorList>
    </citation>
    <scope>NUCLEOTIDE SEQUENCE [LARGE SCALE GENOMIC DNA]</scope>
</reference>
<evidence type="ECO:0000259" key="2">
    <source>
        <dbReference type="PROSITE" id="PS50908"/>
    </source>
</evidence>
<dbReference type="Pfam" id="PF05773">
    <property type="entry name" value="RWD"/>
    <property type="match status" value="1"/>
</dbReference>
<evidence type="ECO:0000313" key="4">
    <source>
        <dbReference type="Proteomes" id="UP000267029"/>
    </source>
</evidence>
<dbReference type="OrthoDB" id="10045773at2759"/>
<dbReference type="AlphaFoldDB" id="A0A0R3UIB3"/>
<dbReference type="PANTHER" id="PTHR21275">
    <property type="entry name" value="RWD DOMAIN-CONTAINING PROTEIN 4"/>
    <property type="match status" value="1"/>
</dbReference>
<evidence type="ECO:0000256" key="1">
    <source>
        <dbReference type="SAM" id="MobiDB-lite"/>
    </source>
</evidence>
<protein>
    <submittedName>
        <fullName evidence="5">RWD domain-containing protein</fullName>
    </submittedName>
</protein>
<dbReference type="InterPro" id="IPR006575">
    <property type="entry name" value="RWD_dom"/>
</dbReference>
<evidence type="ECO:0000313" key="3">
    <source>
        <dbReference type="EMBL" id="VDD81150.1"/>
    </source>
</evidence>
<organism evidence="5">
    <name type="scientific">Mesocestoides corti</name>
    <name type="common">Flatworm</name>
    <dbReference type="NCBI Taxonomy" id="53468"/>
    <lineage>
        <taxon>Eukaryota</taxon>
        <taxon>Metazoa</taxon>
        <taxon>Spiralia</taxon>
        <taxon>Lophotrochozoa</taxon>
        <taxon>Platyhelminthes</taxon>
        <taxon>Cestoda</taxon>
        <taxon>Eucestoda</taxon>
        <taxon>Cyclophyllidea</taxon>
        <taxon>Mesocestoididae</taxon>
        <taxon>Mesocestoides</taxon>
    </lineage>
</organism>